<keyword evidence="2" id="KW-1185">Reference proteome</keyword>
<dbReference type="PANTHER" id="PTHR39550">
    <property type="entry name" value="SLL0658 PROTEIN"/>
    <property type="match status" value="1"/>
</dbReference>
<organism evidence="1 2">
    <name type="scientific">Ilyomonas limi</name>
    <dbReference type="NCBI Taxonomy" id="2575867"/>
    <lineage>
        <taxon>Bacteria</taxon>
        <taxon>Pseudomonadati</taxon>
        <taxon>Bacteroidota</taxon>
        <taxon>Chitinophagia</taxon>
        <taxon>Chitinophagales</taxon>
        <taxon>Chitinophagaceae</taxon>
        <taxon>Ilyomonas</taxon>
    </lineage>
</organism>
<protein>
    <submittedName>
        <fullName evidence="1">DUF3368 domain-containing protein</fullName>
    </submittedName>
</protein>
<dbReference type="AlphaFoldDB" id="A0A4U3KZZ1"/>
<dbReference type="OrthoDB" id="764457at2"/>
<comment type="caution">
    <text evidence="1">The sequence shown here is derived from an EMBL/GenBank/DDBJ whole genome shotgun (WGS) entry which is preliminary data.</text>
</comment>
<sequence length="98" mass="11153">MAYAGIEQVFRCRRSRSYCTLAKELKADLLLIDERIGKQFAGQEHITCKGVVGVLIEAKQKGLIPLLKPLLDDLIKNLQFRLSEHIYRLALQKANELS</sequence>
<accession>A0A4U3KZZ1</accession>
<dbReference type="PANTHER" id="PTHR39550:SF1">
    <property type="entry name" value="SLL0658 PROTEIN"/>
    <property type="match status" value="1"/>
</dbReference>
<dbReference type="EMBL" id="SZQL01000014">
    <property type="protein sequence ID" value="TKK66737.1"/>
    <property type="molecule type" value="Genomic_DNA"/>
</dbReference>
<gene>
    <name evidence="1" type="ORF">FC093_16435</name>
</gene>
<evidence type="ECO:0000313" key="1">
    <source>
        <dbReference type="EMBL" id="TKK66737.1"/>
    </source>
</evidence>
<name>A0A4U3KZZ1_9BACT</name>
<proteinExistence type="predicted"/>
<dbReference type="RefSeq" id="WP_137263010.1">
    <property type="nucleotide sequence ID" value="NZ_SZQL01000014.1"/>
</dbReference>
<dbReference type="Pfam" id="PF11848">
    <property type="entry name" value="DUF3368"/>
    <property type="match status" value="1"/>
</dbReference>
<dbReference type="Proteomes" id="UP000305848">
    <property type="component" value="Unassembled WGS sequence"/>
</dbReference>
<reference evidence="1 2" key="1">
    <citation type="submission" date="2019-05" db="EMBL/GenBank/DDBJ databases">
        <title>Panacibacter sp. strain 17mud1-8 Genome sequencing and assembly.</title>
        <authorList>
            <person name="Chhetri G."/>
        </authorList>
    </citation>
    <scope>NUCLEOTIDE SEQUENCE [LARGE SCALE GENOMIC DNA]</scope>
    <source>
        <strain evidence="1 2">17mud1-8</strain>
    </source>
</reference>
<evidence type="ECO:0000313" key="2">
    <source>
        <dbReference type="Proteomes" id="UP000305848"/>
    </source>
</evidence>
<dbReference type="InterPro" id="IPR021799">
    <property type="entry name" value="PIN-like_prokaryotic"/>
</dbReference>